<evidence type="ECO:0000256" key="4">
    <source>
        <dbReference type="ARBA" id="ARBA00022679"/>
    </source>
</evidence>
<dbReference type="PANTHER" id="PTHR43304">
    <property type="entry name" value="PHYTOCHROME-LIKE PROTEIN CPH1"/>
    <property type="match status" value="1"/>
</dbReference>
<dbReference type="AlphaFoldDB" id="A0A830G478"/>
<dbReference type="OrthoDB" id="8127at2157"/>
<dbReference type="CDD" id="cd00130">
    <property type="entry name" value="PAS"/>
    <property type="match status" value="1"/>
</dbReference>
<feature type="domain" description="Response regulatory" evidence="7">
    <location>
        <begin position="6"/>
        <end position="122"/>
    </location>
</feature>
<dbReference type="RefSeq" id="WP_188873089.1">
    <property type="nucleotide sequence ID" value="NZ_BMOO01000008.1"/>
</dbReference>
<dbReference type="Gene3D" id="3.30.450.20">
    <property type="entry name" value="PAS domain"/>
    <property type="match status" value="2"/>
</dbReference>
<feature type="modified residue" description="4-aspartylphosphate" evidence="6">
    <location>
        <position position="57"/>
    </location>
</feature>
<evidence type="ECO:0000256" key="2">
    <source>
        <dbReference type="ARBA" id="ARBA00012438"/>
    </source>
</evidence>
<dbReference type="GO" id="GO:0004673">
    <property type="term" value="F:protein histidine kinase activity"/>
    <property type="evidence" value="ECO:0007669"/>
    <property type="project" value="UniProtKB-EC"/>
</dbReference>
<dbReference type="Gene3D" id="3.40.50.2300">
    <property type="match status" value="1"/>
</dbReference>
<keyword evidence="3 6" id="KW-0597">Phosphoprotein</keyword>
<evidence type="ECO:0000256" key="1">
    <source>
        <dbReference type="ARBA" id="ARBA00000085"/>
    </source>
</evidence>
<gene>
    <name evidence="8" type="ORF">GCM10009017_26690</name>
    <name evidence="9" type="ORF">J2752_002853</name>
</gene>
<dbReference type="PROSITE" id="PS50110">
    <property type="entry name" value="RESPONSE_REGULATORY"/>
    <property type="match status" value="1"/>
</dbReference>
<proteinExistence type="predicted"/>
<dbReference type="InterPro" id="IPR035965">
    <property type="entry name" value="PAS-like_dom_sf"/>
</dbReference>
<dbReference type="CDD" id="cd00156">
    <property type="entry name" value="REC"/>
    <property type="match status" value="1"/>
</dbReference>
<accession>A0A830G478</accession>
<evidence type="ECO:0000259" key="7">
    <source>
        <dbReference type="PROSITE" id="PS50110"/>
    </source>
</evidence>
<evidence type="ECO:0000256" key="3">
    <source>
        <dbReference type="ARBA" id="ARBA00022553"/>
    </source>
</evidence>
<evidence type="ECO:0000256" key="6">
    <source>
        <dbReference type="PROSITE-ProRule" id="PRU00169"/>
    </source>
</evidence>
<dbReference type="EC" id="2.7.13.3" evidence="2"/>
<dbReference type="SMART" id="SM00448">
    <property type="entry name" value="REC"/>
    <property type="match status" value="1"/>
</dbReference>
<evidence type="ECO:0000256" key="5">
    <source>
        <dbReference type="ARBA" id="ARBA00022777"/>
    </source>
</evidence>
<keyword evidence="5" id="KW-0418">Kinase</keyword>
<dbReference type="Pfam" id="PF00072">
    <property type="entry name" value="Response_reg"/>
    <property type="match status" value="1"/>
</dbReference>
<dbReference type="SUPFAM" id="SSF52172">
    <property type="entry name" value="CheY-like"/>
    <property type="match status" value="1"/>
</dbReference>
<keyword evidence="10" id="KW-1185">Reference proteome</keyword>
<dbReference type="PANTHER" id="PTHR43304:SF1">
    <property type="entry name" value="PAC DOMAIN-CONTAINING PROTEIN"/>
    <property type="match status" value="1"/>
</dbReference>
<dbReference type="InterPro" id="IPR013655">
    <property type="entry name" value="PAS_fold_3"/>
</dbReference>
<dbReference type="InterPro" id="IPR011006">
    <property type="entry name" value="CheY-like_superfamily"/>
</dbReference>
<reference evidence="9" key="3">
    <citation type="submission" date="2021-03" db="EMBL/GenBank/DDBJ databases">
        <title>Genomic Encyclopedia of Type Strains, Phase IV (KMG-IV): sequencing the most valuable type-strain genomes for metagenomic binning, comparative biology and taxonomic classification.</title>
        <authorList>
            <person name="Goeker M."/>
        </authorList>
    </citation>
    <scope>NUCLEOTIDE SEQUENCE</scope>
    <source>
        <strain evidence="9">DSM 22443</strain>
    </source>
</reference>
<dbReference type="EMBL" id="BMOO01000008">
    <property type="protein sequence ID" value="GGM75373.1"/>
    <property type="molecule type" value="Genomic_DNA"/>
</dbReference>
<dbReference type="Pfam" id="PF08447">
    <property type="entry name" value="PAS_3"/>
    <property type="match status" value="1"/>
</dbReference>
<dbReference type="InterPro" id="IPR052162">
    <property type="entry name" value="Sensor_kinase/Photoreceptor"/>
</dbReference>
<dbReference type="InterPro" id="IPR000014">
    <property type="entry name" value="PAS"/>
</dbReference>
<evidence type="ECO:0000313" key="9">
    <source>
        <dbReference type="EMBL" id="MBP1955922.1"/>
    </source>
</evidence>
<name>A0A830G478_9EURY</name>
<dbReference type="EMBL" id="JAGGKO010000008">
    <property type="protein sequence ID" value="MBP1955922.1"/>
    <property type="molecule type" value="Genomic_DNA"/>
</dbReference>
<dbReference type="SUPFAM" id="SSF55785">
    <property type="entry name" value="PYP-like sensor domain (PAS domain)"/>
    <property type="match status" value="2"/>
</dbReference>
<evidence type="ECO:0000313" key="8">
    <source>
        <dbReference type="EMBL" id="GGM75373.1"/>
    </source>
</evidence>
<dbReference type="Proteomes" id="UP000614609">
    <property type="component" value="Unassembled WGS sequence"/>
</dbReference>
<reference evidence="8" key="2">
    <citation type="submission" date="2020-09" db="EMBL/GenBank/DDBJ databases">
        <authorList>
            <person name="Sun Q."/>
            <person name="Ohkuma M."/>
        </authorList>
    </citation>
    <scope>NUCLEOTIDE SEQUENCE</scope>
    <source>
        <strain evidence="8">JCM 16108</strain>
    </source>
</reference>
<reference evidence="8" key="1">
    <citation type="journal article" date="2014" name="Int. J. Syst. Evol. Microbiol.">
        <title>Complete genome sequence of Corynebacterium casei LMG S-19264T (=DSM 44701T), isolated from a smear-ripened cheese.</title>
        <authorList>
            <consortium name="US DOE Joint Genome Institute (JGI-PGF)"/>
            <person name="Walter F."/>
            <person name="Albersmeier A."/>
            <person name="Kalinowski J."/>
            <person name="Ruckert C."/>
        </authorList>
    </citation>
    <scope>NUCLEOTIDE SEQUENCE</scope>
    <source>
        <strain evidence="8">JCM 16108</strain>
    </source>
</reference>
<dbReference type="GO" id="GO:0000160">
    <property type="term" value="P:phosphorelay signal transduction system"/>
    <property type="evidence" value="ECO:0007669"/>
    <property type="project" value="InterPro"/>
</dbReference>
<comment type="catalytic activity">
    <reaction evidence="1">
        <text>ATP + protein L-histidine = ADP + protein N-phospho-L-histidine.</text>
        <dbReference type="EC" id="2.7.13.3"/>
    </reaction>
</comment>
<evidence type="ECO:0000313" key="10">
    <source>
        <dbReference type="Proteomes" id="UP000614609"/>
    </source>
</evidence>
<organism evidence="8 10">
    <name type="scientific">Halarchaeum rubridurum</name>
    <dbReference type="NCBI Taxonomy" id="489911"/>
    <lineage>
        <taxon>Archaea</taxon>
        <taxon>Methanobacteriati</taxon>
        <taxon>Methanobacteriota</taxon>
        <taxon>Stenosarchaea group</taxon>
        <taxon>Halobacteria</taxon>
        <taxon>Halobacteriales</taxon>
        <taxon>Halobacteriaceae</taxon>
    </lineage>
</organism>
<keyword evidence="4" id="KW-0808">Transferase</keyword>
<comment type="caution">
    <text evidence="8">The sequence shown here is derived from an EMBL/GenBank/DDBJ whole genome shotgun (WGS) entry which is preliminary data.</text>
</comment>
<protein>
    <recommendedName>
        <fullName evidence="2">histidine kinase</fullName>
        <ecNumber evidence="2">2.7.13.3</ecNumber>
    </recommendedName>
</protein>
<dbReference type="Proteomes" id="UP000765891">
    <property type="component" value="Unassembled WGS sequence"/>
</dbReference>
<dbReference type="InterPro" id="IPR001789">
    <property type="entry name" value="Sig_transdc_resp-reg_receiver"/>
</dbReference>
<sequence>MSQAIHVLHVDDDPRFGELVATFLEREDDAFTVTTETSVREGIEVLTNERLDCIVSDYEMLQQNGLDFLKQVRATYPELPFILYTGKGSEEVASDAISAGATDYLQKQSGADQYTLLANRIRNVVERYHSQSELERERSRMEFALKSMTAAVWTRDITTDTMEIYPTVCPVFGVQITSLQDFLAEVHPADREATEQEIRAAARSGDTYTVQFRFQRNNALCWGEMSGRTLQEESTEPLQTGITREITDEKERKRRFETLVRNLPGIVYRCRYTPQWPMIDIRGDIETITGYTAADFEADTFSWGDDVIHPEDQAEVWETVDDTLATSDSFELSYRIITADESVKWVWERGQCVSTPGDQPEVLEGVIDDITTHKQREEDR</sequence>